<comment type="caution">
    <text evidence="2">The sequence shown here is derived from an EMBL/GenBank/DDBJ whole genome shotgun (WGS) entry which is preliminary data.</text>
</comment>
<evidence type="ECO:0000313" key="2">
    <source>
        <dbReference type="EMBL" id="GJT00217.1"/>
    </source>
</evidence>
<feature type="coiled-coil region" evidence="1">
    <location>
        <begin position="39"/>
        <end position="70"/>
    </location>
</feature>
<sequence>MDVTHDACLEELKALMTLWDVKPRVKESSLKTPSVDELITQLRQMCEDAEDCASNAQEEARQKRKEALEEVVQQIYRTPQTRISVRLVLRSMHETSEVLKVLTLLDGALYLVERLYVRSVYPQNTANATPWSVSRPLCSFESIAPGMKSSKWKMNCGT</sequence>
<keyword evidence="1" id="KW-0175">Coiled coil</keyword>
<reference evidence="2" key="1">
    <citation type="journal article" date="2022" name="Int. J. Mol. Sci.">
        <title>Draft Genome of Tanacetum Coccineum: Genomic Comparison of Closely Related Tanacetum-Family Plants.</title>
        <authorList>
            <person name="Yamashiro T."/>
            <person name="Shiraishi A."/>
            <person name="Nakayama K."/>
            <person name="Satake H."/>
        </authorList>
    </citation>
    <scope>NUCLEOTIDE SEQUENCE</scope>
</reference>
<organism evidence="2 3">
    <name type="scientific">Tanacetum coccineum</name>
    <dbReference type="NCBI Taxonomy" id="301880"/>
    <lineage>
        <taxon>Eukaryota</taxon>
        <taxon>Viridiplantae</taxon>
        <taxon>Streptophyta</taxon>
        <taxon>Embryophyta</taxon>
        <taxon>Tracheophyta</taxon>
        <taxon>Spermatophyta</taxon>
        <taxon>Magnoliopsida</taxon>
        <taxon>eudicotyledons</taxon>
        <taxon>Gunneridae</taxon>
        <taxon>Pentapetalae</taxon>
        <taxon>asterids</taxon>
        <taxon>campanulids</taxon>
        <taxon>Asterales</taxon>
        <taxon>Asteraceae</taxon>
        <taxon>Asteroideae</taxon>
        <taxon>Anthemideae</taxon>
        <taxon>Anthemidinae</taxon>
        <taxon>Tanacetum</taxon>
    </lineage>
</organism>
<keyword evidence="3" id="KW-1185">Reference proteome</keyword>
<evidence type="ECO:0000256" key="1">
    <source>
        <dbReference type="SAM" id="Coils"/>
    </source>
</evidence>
<accession>A0ABQ5AF36</accession>
<protein>
    <submittedName>
        <fullName evidence="2">Uncharacterized protein</fullName>
    </submittedName>
</protein>
<name>A0ABQ5AF36_9ASTR</name>
<gene>
    <name evidence="2" type="ORF">Tco_0821386</name>
</gene>
<dbReference type="Proteomes" id="UP001151760">
    <property type="component" value="Unassembled WGS sequence"/>
</dbReference>
<evidence type="ECO:0000313" key="3">
    <source>
        <dbReference type="Proteomes" id="UP001151760"/>
    </source>
</evidence>
<proteinExistence type="predicted"/>
<dbReference type="EMBL" id="BQNB010012178">
    <property type="protein sequence ID" value="GJT00217.1"/>
    <property type="molecule type" value="Genomic_DNA"/>
</dbReference>
<reference evidence="2" key="2">
    <citation type="submission" date="2022-01" db="EMBL/GenBank/DDBJ databases">
        <authorList>
            <person name="Yamashiro T."/>
            <person name="Shiraishi A."/>
            <person name="Satake H."/>
            <person name="Nakayama K."/>
        </authorList>
    </citation>
    <scope>NUCLEOTIDE SEQUENCE</scope>
</reference>